<gene>
    <name evidence="3" type="ORF">GA0070616_0438</name>
</gene>
<organism evidence="3 4">
    <name type="scientific">Micromonospora nigra</name>
    <dbReference type="NCBI Taxonomy" id="145857"/>
    <lineage>
        <taxon>Bacteria</taxon>
        <taxon>Bacillati</taxon>
        <taxon>Actinomycetota</taxon>
        <taxon>Actinomycetes</taxon>
        <taxon>Micromonosporales</taxon>
        <taxon>Micromonosporaceae</taxon>
        <taxon>Micromonospora</taxon>
    </lineage>
</organism>
<keyword evidence="1" id="KW-1133">Transmembrane helix</keyword>
<feature type="transmembrane region" description="Helical" evidence="1">
    <location>
        <begin position="43"/>
        <end position="66"/>
    </location>
</feature>
<evidence type="ECO:0000256" key="1">
    <source>
        <dbReference type="SAM" id="Phobius"/>
    </source>
</evidence>
<keyword evidence="1" id="KW-0472">Membrane</keyword>
<keyword evidence="2" id="KW-0732">Signal</keyword>
<protein>
    <submittedName>
        <fullName evidence="3">Uncharacterized protein</fullName>
    </submittedName>
</protein>
<dbReference type="Proteomes" id="UP000199699">
    <property type="component" value="Unassembled WGS sequence"/>
</dbReference>
<feature type="chain" id="PRO_5038595256" evidence="2">
    <location>
        <begin position="20"/>
        <end position="192"/>
    </location>
</feature>
<evidence type="ECO:0000256" key="2">
    <source>
        <dbReference type="SAM" id="SignalP"/>
    </source>
</evidence>
<proteinExistence type="predicted"/>
<keyword evidence="1" id="KW-0812">Transmembrane</keyword>
<evidence type="ECO:0000313" key="4">
    <source>
        <dbReference type="Proteomes" id="UP000199699"/>
    </source>
</evidence>
<dbReference type="EMBL" id="FMHT01000003">
    <property type="protein sequence ID" value="SCL14430.1"/>
    <property type="molecule type" value="Genomic_DNA"/>
</dbReference>
<keyword evidence="4" id="KW-1185">Reference proteome</keyword>
<dbReference type="OrthoDB" id="3297019at2"/>
<feature type="transmembrane region" description="Helical" evidence="1">
    <location>
        <begin position="170"/>
        <end position="188"/>
    </location>
</feature>
<name>A0A1C6RBQ0_9ACTN</name>
<sequence>MRWLALHLRCRGVPASAAAALAAATVLWWLGQATDVPRLRLSVALLTVLVATVAFGPGLTGADPALDRSAALAWLPRRAAHVLAIMATAAAVAAAPALVSDPLAAVALLVRDAAGFGGLLALGGVAWGAQWAWLLPAGWTLTVLLTGPASSPTFREVLTWMMQPPGTTSATVTAVAIGFVGVLAHAVLGGRR</sequence>
<feature type="transmembrane region" description="Helical" evidence="1">
    <location>
        <begin position="105"/>
        <end position="125"/>
    </location>
</feature>
<feature type="signal peptide" evidence="2">
    <location>
        <begin position="1"/>
        <end position="19"/>
    </location>
</feature>
<dbReference type="STRING" id="145857.GA0070616_0438"/>
<dbReference type="RefSeq" id="WP_091075283.1">
    <property type="nucleotide sequence ID" value="NZ_FMHT01000003.1"/>
</dbReference>
<reference evidence="3 4" key="1">
    <citation type="submission" date="2016-06" db="EMBL/GenBank/DDBJ databases">
        <authorList>
            <person name="Kjaerup R.B."/>
            <person name="Dalgaard T.S."/>
            <person name="Juul-Madsen H.R."/>
        </authorList>
    </citation>
    <scope>NUCLEOTIDE SEQUENCE [LARGE SCALE GENOMIC DNA]</scope>
    <source>
        <strain evidence="3 4">DSM 43818</strain>
    </source>
</reference>
<dbReference type="AlphaFoldDB" id="A0A1C6RBQ0"/>
<feature type="transmembrane region" description="Helical" evidence="1">
    <location>
        <begin position="78"/>
        <end position="99"/>
    </location>
</feature>
<accession>A0A1C6RBQ0</accession>
<evidence type="ECO:0000313" key="3">
    <source>
        <dbReference type="EMBL" id="SCL14430.1"/>
    </source>
</evidence>